<dbReference type="SMART" id="SM00256">
    <property type="entry name" value="FBOX"/>
    <property type="match status" value="1"/>
</dbReference>
<accession>A0A1J3IJR0</accession>
<dbReference type="InterPro" id="IPR011043">
    <property type="entry name" value="Gal_Oxase/kelch_b-propeller"/>
</dbReference>
<dbReference type="PANTHER" id="PTHR31672">
    <property type="entry name" value="BNACNNG10540D PROTEIN"/>
    <property type="match status" value="1"/>
</dbReference>
<dbReference type="SUPFAM" id="SSF50965">
    <property type="entry name" value="Galactose oxidase, central domain"/>
    <property type="match status" value="1"/>
</dbReference>
<gene>
    <name evidence="2" type="ORF">MP_TR8546_c0_g1_i1_g.27026</name>
</gene>
<dbReference type="InterPro" id="IPR017451">
    <property type="entry name" value="F-box-assoc_interact_dom"/>
</dbReference>
<feature type="domain" description="F-box" evidence="1">
    <location>
        <begin position="7"/>
        <end position="47"/>
    </location>
</feature>
<dbReference type="PANTHER" id="PTHR31672:SF13">
    <property type="entry name" value="F-BOX PROTEIN CPR30-LIKE"/>
    <property type="match status" value="1"/>
</dbReference>
<evidence type="ECO:0000259" key="1">
    <source>
        <dbReference type="SMART" id="SM00256"/>
    </source>
</evidence>
<evidence type="ECO:0000313" key="2">
    <source>
        <dbReference type="EMBL" id="JAU80609.1"/>
    </source>
</evidence>
<name>A0A1J3IJR0_NOCCA</name>
<protein>
    <submittedName>
        <fullName evidence="2">Putative F-box protein</fullName>
    </submittedName>
</protein>
<dbReference type="Pfam" id="PF00646">
    <property type="entry name" value="F-box"/>
    <property type="match status" value="1"/>
</dbReference>
<sequence>MANLSNLSRDLVEDILYRVPMTSMRAVRCTCKKWNTLSKNETFTKKHLAQAAAEAEREGEFLAIVTMNCSLHLMSLNLHGTHDNGFDPCIRTRGKLINLDDSDQVVVSRVCHCEGLLLCTTEAYSWLAVWNPYSGQTRWVSVEPTSVHHRKLWYSHALGYEKENGGKSYKILRFAYLDSKRSVHEIYELKSNSWRVLDVTPDWEIDYDNHGVSLNGNTYWFATDKESRGVFPDFLLCFDFTKERFVVPRLPLPFRSYYKDAVTLSSVREEQLAVLFQHSNTFEIEIWVTTKIEPGEVSWSKFFAVEMGPLTGFRFYTGGSFLVDEEKRAVVVFDQDKNVEKPTRNVAYMIGENGYLREVDLGKITTGREGFPHARSYVPSSVLINQTSA</sequence>
<dbReference type="Pfam" id="PF07734">
    <property type="entry name" value="FBA_1"/>
    <property type="match status" value="1"/>
</dbReference>
<dbReference type="SUPFAM" id="SSF81383">
    <property type="entry name" value="F-box domain"/>
    <property type="match status" value="1"/>
</dbReference>
<dbReference type="InterPro" id="IPR050796">
    <property type="entry name" value="SCF_F-box_component"/>
</dbReference>
<dbReference type="EMBL" id="GEVM01025329">
    <property type="protein sequence ID" value="JAU80609.1"/>
    <property type="molecule type" value="Transcribed_RNA"/>
</dbReference>
<dbReference type="InterPro" id="IPR001810">
    <property type="entry name" value="F-box_dom"/>
</dbReference>
<dbReference type="AlphaFoldDB" id="A0A1J3IJR0"/>
<proteinExistence type="predicted"/>
<dbReference type="NCBIfam" id="TIGR01640">
    <property type="entry name" value="F_box_assoc_1"/>
    <property type="match status" value="1"/>
</dbReference>
<dbReference type="InterPro" id="IPR006527">
    <property type="entry name" value="F-box-assoc_dom_typ1"/>
</dbReference>
<organism evidence="2">
    <name type="scientific">Noccaea caerulescens</name>
    <name type="common">Alpine penny-cress</name>
    <name type="synonym">Thlaspi caerulescens</name>
    <dbReference type="NCBI Taxonomy" id="107243"/>
    <lineage>
        <taxon>Eukaryota</taxon>
        <taxon>Viridiplantae</taxon>
        <taxon>Streptophyta</taxon>
        <taxon>Embryophyta</taxon>
        <taxon>Tracheophyta</taxon>
        <taxon>Spermatophyta</taxon>
        <taxon>Magnoliopsida</taxon>
        <taxon>eudicotyledons</taxon>
        <taxon>Gunneridae</taxon>
        <taxon>Pentapetalae</taxon>
        <taxon>rosids</taxon>
        <taxon>malvids</taxon>
        <taxon>Brassicales</taxon>
        <taxon>Brassicaceae</taxon>
        <taxon>Coluteocarpeae</taxon>
        <taxon>Noccaea</taxon>
    </lineage>
</organism>
<dbReference type="InterPro" id="IPR036047">
    <property type="entry name" value="F-box-like_dom_sf"/>
</dbReference>
<reference evidence="2" key="1">
    <citation type="submission" date="2016-07" db="EMBL/GenBank/DDBJ databases">
        <title>De novo transcriptome assembly of four accessions of the metal hyperaccumulator plant Noccaea caerulescens.</title>
        <authorList>
            <person name="Blande D."/>
            <person name="Halimaa P."/>
            <person name="Tervahauta A.I."/>
            <person name="Aarts M.G."/>
            <person name="Karenlampi S.O."/>
        </authorList>
    </citation>
    <scope>NUCLEOTIDE SEQUENCE</scope>
</reference>